<protein>
    <submittedName>
        <fullName evidence="1">Uncharacterized protein</fullName>
    </submittedName>
</protein>
<comment type="caution">
    <text evidence="1">The sequence shown here is derived from an EMBL/GenBank/DDBJ whole genome shotgun (WGS) entry which is preliminary data.</text>
</comment>
<organism evidence="1 2">
    <name type="scientific">Streptomyces yunnanensis</name>
    <dbReference type="NCBI Taxonomy" id="156453"/>
    <lineage>
        <taxon>Bacteria</taxon>
        <taxon>Bacillati</taxon>
        <taxon>Actinomycetota</taxon>
        <taxon>Actinomycetes</taxon>
        <taxon>Kitasatosporales</taxon>
        <taxon>Streptomycetaceae</taxon>
        <taxon>Streptomyces</taxon>
    </lineage>
</organism>
<evidence type="ECO:0000313" key="1">
    <source>
        <dbReference type="EMBL" id="SHM32100.1"/>
    </source>
</evidence>
<evidence type="ECO:0000313" key="2">
    <source>
        <dbReference type="Proteomes" id="UP000184388"/>
    </source>
</evidence>
<name>A0A9X8QUY9_9ACTN</name>
<gene>
    <name evidence="1" type="ORF">SAMN05216268_11042</name>
</gene>
<dbReference type="AlphaFoldDB" id="A0A9X8QUY9"/>
<reference evidence="2" key="1">
    <citation type="submission" date="2016-11" db="EMBL/GenBank/DDBJ databases">
        <authorList>
            <person name="Jaros S."/>
            <person name="Januszkiewicz K."/>
            <person name="Wedrychowicz H."/>
        </authorList>
    </citation>
    <scope>NUCLEOTIDE SEQUENCE [LARGE SCALE GENOMIC DNA]</scope>
    <source>
        <strain evidence="2">CGMCC 4.3555</strain>
    </source>
</reference>
<dbReference type="Proteomes" id="UP000184388">
    <property type="component" value="Unassembled WGS sequence"/>
</dbReference>
<proteinExistence type="predicted"/>
<accession>A0A9X8QUY9</accession>
<dbReference type="EMBL" id="FRBK01000010">
    <property type="protein sequence ID" value="SHM32100.1"/>
    <property type="molecule type" value="Genomic_DNA"/>
</dbReference>
<sequence>MKISPRRMTLSVYRVSAAGVRTPLRKVVVRTDDPARLVDDAPGRYPPCECPGCRPKR</sequence>